<name>A0A916J4G7_9PROT</name>
<comment type="subcellular location">
    <subcellularLocation>
        <location evidence="1">Cell outer membrane</location>
    </subcellularLocation>
</comment>
<dbReference type="PANTHER" id="PTHR30329:SF21">
    <property type="entry name" value="LIPOPROTEIN YIAD-RELATED"/>
    <property type="match status" value="1"/>
</dbReference>
<accession>A0A916J4G7</accession>
<evidence type="ECO:0000256" key="2">
    <source>
        <dbReference type="ARBA" id="ARBA00023136"/>
    </source>
</evidence>
<dbReference type="PRINTS" id="PR01022">
    <property type="entry name" value="OUTRMMBRANEA"/>
</dbReference>
<dbReference type="Gene3D" id="3.30.1330.60">
    <property type="entry name" value="OmpA-like domain"/>
    <property type="match status" value="1"/>
</dbReference>
<dbReference type="InterPro" id="IPR002368">
    <property type="entry name" value="OmpA"/>
</dbReference>
<keyword evidence="2 4" id="KW-0472">Membrane</keyword>
<dbReference type="InterPro" id="IPR006664">
    <property type="entry name" value="OMP_bac"/>
</dbReference>
<feature type="domain" description="OmpA-like" evidence="6">
    <location>
        <begin position="117"/>
        <end position="243"/>
    </location>
</feature>
<keyword evidence="3" id="KW-0998">Cell outer membrane</keyword>
<dbReference type="CDD" id="cd07185">
    <property type="entry name" value="OmpA_C-like"/>
    <property type="match status" value="1"/>
</dbReference>
<dbReference type="PRINTS" id="PR01021">
    <property type="entry name" value="OMPADOMAIN"/>
</dbReference>
<dbReference type="PANTHER" id="PTHR30329">
    <property type="entry name" value="STATOR ELEMENT OF FLAGELLAR MOTOR COMPLEX"/>
    <property type="match status" value="1"/>
</dbReference>
<dbReference type="PROSITE" id="PS01068">
    <property type="entry name" value="OMPA_1"/>
    <property type="match status" value="1"/>
</dbReference>
<dbReference type="Proteomes" id="UP000742786">
    <property type="component" value="Unassembled WGS sequence"/>
</dbReference>
<evidence type="ECO:0000256" key="5">
    <source>
        <dbReference type="SAM" id="SignalP"/>
    </source>
</evidence>
<feature type="chain" id="PRO_5036903355" evidence="5">
    <location>
        <begin position="24"/>
        <end position="243"/>
    </location>
</feature>
<protein>
    <submittedName>
        <fullName evidence="7">Outer membrane protein A</fullName>
    </submittedName>
</protein>
<dbReference type="InterPro" id="IPR006690">
    <property type="entry name" value="OMPA-like_CS"/>
</dbReference>
<gene>
    <name evidence="7" type="ORF">GTOL_11110</name>
</gene>
<dbReference type="Pfam" id="PF00691">
    <property type="entry name" value="OmpA"/>
    <property type="match status" value="1"/>
</dbReference>
<evidence type="ECO:0000256" key="4">
    <source>
        <dbReference type="PROSITE-ProRule" id="PRU00473"/>
    </source>
</evidence>
<reference evidence="7" key="1">
    <citation type="submission" date="2021-04" db="EMBL/GenBank/DDBJ databases">
        <authorList>
            <person name="Hornung B."/>
        </authorList>
    </citation>
    <scope>NUCLEOTIDE SEQUENCE</scope>
    <source>
        <strain evidence="7">G5G6</strain>
    </source>
</reference>
<dbReference type="InterPro" id="IPR036737">
    <property type="entry name" value="OmpA-like_sf"/>
</dbReference>
<proteinExistence type="predicted"/>
<dbReference type="PROSITE" id="PS51123">
    <property type="entry name" value="OMPA_2"/>
    <property type="match status" value="1"/>
</dbReference>
<feature type="signal peptide" evidence="5">
    <location>
        <begin position="1"/>
        <end position="23"/>
    </location>
</feature>
<evidence type="ECO:0000256" key="1">
    <source>
        <dbReference type="ARBA" id="ARBA00004442"/>
    </source>
</evidence>
<evidence type="ECO:0000313" key="7">
    <source>
        <dbReference type="EMBL" id="CAG4883228.1"/>
    </source>
</evidence>
<keyword evidence="5" id="KW-0732">Signal</keyword>
<dbReference type="InterPro" id="IPR006665">
    <property type="entry name" value="OmpA-like"/>
</dbReference>
<keyword evidence="8" id="KW-1185">Reference proteome</keyword>
<comment type="caution">
    <text evidence="7">The sequence shown here is derived from an EMBL/GenBank/DDBJ whole genome shotgun (WGS) entry which is preliminary data.</text>
</comment>
<dbReference type="GO" id="GO:0009279">
    <property type="term" value="C:cell outer membrane"/>
    <property type="evidence" value="ECO:0007669"/>
    <property type="project" value="UniProtKB-SubCell"/>
</dbReference>
<dbReference type="SUPFAM" id="SSF103088">
    <property type="entry name" value="OmpA-like"/>
    <property type="match status" value="1"/>
</dbReference>
<dbReference type="EMBL" id="CAJQUM010000001">
    <property type="protein sequence ID" value="CAG4883228.1"/>
    <property type="molecule type" value="Genomic_DNA"/>
</dbReference>
<dbReference type="AlphaFoldDB" id="A0A916J4G7"/>
<evidence type="ECO:0000313" key="8">
    <source>
        <dbReference type="Proteomes" id="UP000742786"/>
    </source>
</evidence>
<sequence length="243" mass="25814">MKNVAMKSLLIAALSAVGLSAFAQTKNVVLDTKGMEPLPYAVDARGVITRSGTGLCWRTGYWTQELAAKTPVVGSEFPAGCECDKDLMPKAVCEPAAKKAAEAPEPVAPAPVAAVKPSAEKITVAADALFDFDKADLRAEGKAKLDDVASKASTLKIEAITAVGHADRFGTDKYNQKLSERRANSVKDYLVKKGIAADRIYAEGKGKTQPVTKPDQCKGPKSKKVIACLQPDRRVVIEVIGTK</sequence>
<dbReference type="InterPro" id="IPR050330">
    <property type="entry name" value="Bact_OuterMem_StrucFunc"/>
</dbReference>
<dbReference type="GO" id="GO:0015288">
    <property type="term" value="F:porin activity"/>
    <property type="evidence" value="ECO:0007669"/>
    <property type="project" value="InterPro"/>
</dbReference>
<evidence type="ECO:0000259" key="6">
    <source>
        <dbReference type="PROSITE" id="PS51123"/>
    </source>
</evidence>
<organism evidence="7 8">
    <name type="scientific">Georgfuchsia toluolica</name>
    <dbReference type="NCBI Taxonomy" id="424218"/>
    <lineage>
        <taxon>Bacteria</taxon>
        <taxon>Pseudomonadati</taxon>
        <taxon>Pseudomonadota</taxon>
        <taxon>Betaproteobacteria</taxon>
        <taxon>Nitrosomonadales</taxon>
        <taxon>Sterolibacteriaceae</taxon>
        <taxon>Georgfuchsia</taxon>
    </lineage>
</organism>
<evidence type="ECO:0000256" key="3">
    <source>
        <dbReference type="ARBA" id="ARBA00023237"/>
    </source>
</evidence>